<proteinExistence type="predicted"/>
<evidence type="ECO:0000256" key="1">
    <source>
        <dbReference type="ARBA" id="ARBA00022729"/>
    </source>
</evidence>
<dbReference type="Gene3D" id="4.10.1080.10">
    <property type="entry name" value="TSP type-3 repeat"/>
    <property type="match status" value="1"/>
</dbReference>
<dbReference type="OrthoDB" id="3782500at2"/>
<accession>A0A4P7IJ28</accession>
<organism evidence="3 4">
    <name type="scientific">Nocardioides seonyuensis</name>
    <dbReference type="NCBI Taxonomy" id="2518371"/>
    <lineage>
        <taxon>Bacteria</taxon>
        <taxon>Bacillati</taxon>
        <taxon>Actinomycetota</taxon>
        <taxon>Actinomycetes</taxon>
        <taxon>Propionibacteriales</taxon>
        <taxon>Nocardioidaceae</taxon>
        <taxon>Nocardioides</taxon>
    </lineage>
</organism>
<keyword evidence="2" id="KW-0106">Calcium</keyword>
<name>A0A4P7IJ28_9ACTN</name>
<dbReference type="SUPFAM" id="SSF103647">
    <property type="entry name" value="TSP type-3 repeat"/>
    <property type="match status" value="1"/>
</dbReference>
<evidence type="ECO:0000313" key="3">
    <source>
        <dbReference type="EMBL" id="QBX57439.1"/>
    </source>
</evidence>
<reference evidence="3 4" key="1">
    <citation type="submission" date="2019-03" db="EMBL/GenBank/DDBJ databases">
        <title>Three New Species of Nocardioides, Nocardioides euryhalodurans sp. nov., Nocardioides seonyuensis sp. nov. and Nocardioides eburneoflavus sp. nov. Iolated from Soil.</title>
        <authorList>
            <person name="Roh S.G."/>
            <person name="Lee C."/>
            <person name="Kim M.-K."/>
            <person name="Kim S.B."/>
        </authorList>
    </citation>
    <scope>NUCLEOTIDE SEQUENCE [LARGE SCALE GENOMIC DNA]</scope>
    <source>
        <strain evidence="3 4">MMS17-SY207-3</strain>
    </source>
</reference>
<dbReference type="InterPro" id="IPR003367">
    <property type="entry name" value="Thrombospondin_3-like_rpt"/>
</dbReference>
<dbReference type="PANTHER" id="PTHR10199:SF100">
    <property type="entry name" value="THROMBOSPONDIN, ISOFORM A"/>
    <property type="match status" value="1"/>
</dbReference>
<dbReference type="KEGG" id="nsn:EXE58_04000"/>
<evidence type="ECO:0000256" key="2">
    <source>
        <dbReference type="ARBA" id="ARBA00022837"/>
    </source>
</evidence>
<protein>
    <recommendedName>
        <fullName evidence="5">P/Homo B domain-containing protein</fullName>
    </recommendedName>
</protein>
<dbReference type="EMBL" id="CP038436">
    <property type="protein sequence ID" value="QBX57439.1"/>
    <property type="molecule type" value="Genomic_DNA"/>
</dbReference>
<dbReference type="PANTHER" id="PTHR10199">
    <property type="entry name" value="THROMBOSPONDIN"/>
    <property type="match status" value="1"/>
</dbReference>
<gene>
    <name evidence="3" type="ORF">EXE58_04000</name>
</gene>
<dbReference type="Pfam" id="PF02412">
    <property type="entry name" value="TSP_3"/>
    <property type="match status" value="2"/>
</dbReference>
<evidence type="ECO:0008006" key="5">
    <source>
        <dbReference type="Google" id="ProtNLM"/>
    </source>
</evidence>
<keyword evidence="1" id="KW-0732">Signal</keyword>
<sequence length="328" mass="34954">MAVPVATTAPASAQVQPCSITYSSSGGAIRPGPDPQKDHSWNAWAVETTDERTVVDLDLAIDLDHARAQDLHINLMGPQTVGFLPNVVALQKGQATGVVDGLYRFDDEASAKITGSNPPAGDYQPATAMSAMEVPPTTGGWSIWVSNYGTTAGTVGSWSITMTFATCDSDGDGIEEKVDNCPVVLNSEQLDRDADGRGDACDDDTDGDSVANTADGCPAITALTTSGCPAADRTVRVRHLLKTSDLVVRVRSYYPECQARAQVVLWRVKKGEDKVVTRLTTSSRGKKALDAPRRPGRYYLTAEPAYAAAVAECPPATSKSVRIRRPRR</sequence>
<dbReference type="AlphaFoldDB" id="A0A4P7IJ28"/>
<dbReference type="GO" id="GO:0007155">
    <property type="term" value="P:cell adhesion"/>
    <property type="evidence" value="ECO:0007669"/>
    <property type="project" value="InterPro"/>
</dbReference>
<dbReference type="Proteomes" id="UP000294853">
    <property type="component" value="Chromosome"/>
</dbReference>
<dbReference type="GO" id="GO:0005509">
    <property type="term" value="F:calcium ion binding"/>
    <property type="evidence" value="ECO:0007669"/>
    <property type="project" value="InterPro"/>
</dbReference>
<dbReference type="InterPro" id="IPR028974">
    <property type="entry name" value="TSP_type-3_rpt"/>
</dbReference>
<keyword evidence="4" id="KW-1185">Reference proteome</keyword>
<evidence type="ECO:0000313" key="4">
    <source>
        <dbReference type="Proteomes" id="UP000294853"/>
    </source>
</evidence>